<dbReference type="InterPro" id="IPR005614">
    <property type="entry name" value="NrfD-like"/>
</dbReference>
<comment type="subcellular location">
    <subcellularLocation>
        <location evidence="1">Cell membrane</location>
        <topology evidence="1">Multi-pass membrane protein</topology>
    </subcellularLocation>
</comment>
<keyword evidence="5 8" id="KW-1133">Transmembrane helix</keyword>
<evidence type="ECO:0000256" key="2">
    <source>
        <dbReference type="ARBA" id="ARBA00008929"/>
    </source>
</evidence>
<dbReference type="RefSeq" id="WP_136140927.1">
    <property type="nucleotide sequence ID" value="NZ_CP039247.1"/>
</dbReference>
<organism evidence="9 10">
    <name type="scientific">Corynebacterium endometrii</name>
    <dbReference type="NCBI Taxonomy" id="2488819"/>
    <lineage>
        <taxon>Bacteria</taxon>
        <taxon>Bacillati</taxon>
        <taxon>Actinomycetota</taxon>
        <taxon>Actinomycetes</taxon>
        <taxon>Mycobacteriales</taxon>
        <taxon>Corynebacteriaceae</taxon>
        <taxon>Corynebacterium</taxon>
    </lineage>
</organism>
<keyword evidence="10" id="KW-1185">Reference proteome</keyword>
<feature type="region of interest" description="Disordered" evidence="7">
    <location>
        <begin position="1"/>
        <end position="50"/>
    </location>
</feature>
<keyword evidence="3" id="KW-1003">Cell membrane</keyword>
<dbReference type="KEGG" id="cee:CENDO_04290"/>
<dbReference type="Pfam" id="PF03916">
    <property type="entry name" value="NrfD"/>
    <property type="match status" value="1"/>
</dbReference>
<evidence type="ECO:0000256" key="7">
    <source>
        <dbReference type="SAM" id="MobiDB-lite"/>
    </source>
</evidence>
<evidence type="ECO:0000256" key="6">
    <source>
        <dbReference type="ARBA" id="ARBA00023136"/>
    </source>
</evidence>
<feature type="compositionally biased region" description="Basic residues" evidence="7">
    <location>
        <begin position="19"/>
        <end position="36"/>
    </location>
</feature>
<gene>
    <name evidence="9" type="ORF">CENDO_04290</name>
</gene>
<feature type="transmembrane region" description="Helical" evidence="8">
    <location>
        <begin position="150"/>
        <end position="168"/>
    </location>
</feature>
<dbReference type="AlphaFoldDB" id="A0A4P7QF50"/>
<sequence length="378" mass="39054">MTTPSEMDAYRPPNTFRRSGARKGPRRKSDARRKGFRSYGAGAGAQDGSKEQRVAEDFEFTSYYGKPVVKAPPWEWPIAAYFALGGIAGGSGLLSLGAKLTKNAPLRRSTALTAFGAASVGSVFLILDLGRPERLLHMFRVFKLSSPMNLGSWILASFASAAAVPAVVEADKLTGEKLPLGFVRTLLKAADGPAAAVVGALGGPLAGYTAVLIADTSNPTWNDSKKHLPYVFAASATMAASATAMIFTPVSHAGPARALALAGAAADITATKAMEAGMEPETVKHYHQGTPGKLMKASEILVAAGGVGTALAAATKSRTLSVLSGAALVAGSACTRFGVLGAGLESAKDAEAVVGPQKRRAQAKMDESGTRHTIITPR</sequence>
<dbReference type="PANTHER" id="PTHR34856:SF2">
    <property type="entry name" value="PROTEIN NRFD"/>
    <property type="match status" value="1"/>
</dbReference>
<dbReference type="GO" id="GO:0005886">
    <property type="term" value="C:plasma membrane"/>
    <property type="evidence" value="ECO:0007669"/>
    <property type="project" value="UniProtKB-SubCell"/>
</dbReference>
<dbReference type="OrthoDB" id="112837at2"/>
<dbReference type="Proteomes" id="UP000296352">
    <property type="component" value="Chromosome"/>
</dbReference>
<accession>A0A4P7QF50</accession>
<dbReference type="PANTHER" id="PTHR34856">
    <property type="entry name" value="PROTEIN NRFD"/>
    <property type="match status" value="1"/>
</dbReference>
<feature type="transmembrane region" description="Helical" evidence="8">
    <location>
        <begin position="228"/>
        <end position="247"/>
    </location>
</feature>
<evidence type="ECO:0000256" key="1">
    <source>
        <dbReference type="ARBA" id="ARBA00004651"/>
    </source>
</evidence>
<evidence type="ECO:0000256" key="4">
    <source>
        <dbReference type="ARBA" id="ARBA00022692"/>
    </source>
</evidence>
<proteinExistence type="inferred from homology"/>
<dbReference type="Gene3D" id="1.20.1630.10">
    <property type="entry name" value="Formate dehydrogenase/DMSO reductase domain"/>
    <property type="match status" value="1"/>
</dbReference>
<evidence type="ECO:0000256" key="3">
    <source>
        <dbReference type="ARBA" id="ARBA00022475"/>
    </source>
</evidence>
<evidence type="ECO:0000256" key="8">
    <source>
        <dbReference type="SAM" id="Phobius"/>
    </source>
</evidence>
<protein>
    <submittedName>
        <fullName evidence="9">Polysulfide reductase, NrfD</fullName>
    </submittedName>
</protein>
<keyword evidence="4 8" id="KW-0812">Transmembrane</keyword>
<evidence type="ECO:0000313" key="10">
    <source>
        <dbReference type="Proteomes" id="UP000296352"/>
    </source>
</evidence>
<feature type="transmembrane region" description="Helical" evidence="8">
    <location>
        <begin position="110"/>
        <end position="130"/>
    </location>
</feature>
<reference evidence="9 10" key="1">
    <citation type="submission" date="2019-04" db="EMBL/GenBank/DDBJ databases">
        <title>Corynebacterium endometrii sp. nov., isolated from the uterus of a cow with endometritis.</title>
        <authorList>
            <person name="Ballas P."/>
            <person name="Ruckert C."/>
            <person name="Wagener K."/>
            <person name="Drillich M."/>
            <person name="Kaempfer P."/>
            <person name="Busse H.-J."/>
            <person name="Ehling-Schulz M."/>
        </authorList>
    </citation>
    <scope>NUCLEOTIDE SEQUENCE [LARGE SCALE GENOMIC DNA]</scope>
    <source>
        <strain evidence="9 10">LMM-1653</strain>
    </source>
</reference>
<evidence type="ECO:0000256" key="5">
    <source>
        <dbReference type="ARBA" id="ARBA00022989"/>
    </source>
</evidence>
<feature type="transmembrane region" description="Helical" evidence="8">
    <location>
        <begin position="78"/>
        <end position="98"/>
    </location>
</feature>
<feature type="transmembrane region" description="Helical" evidence="8">
    <location>
        <begin position="189"/>
        <end position="208"/>
    </location>
</feature>
<dbReference type="EMBL" id="CP039247">
    <property type="protein sequence ID" value="QCB28149.1"/>
    <property type="molecule type" value="Genomic_DNA"/>
</dbReference>
<dbReference type="InterPro" id="IPR052049">
    <property type="entry name" value="Electron_transfer_protein"/>
</dbReference>
<keyword evidence="6 8" id="KW-0472">Membrane</keyword>
<comment type="similarity">
    <text evidence="2">Belongs to the NrfD family.</text>
</comment>
<name>A0A4P7QF50_9CORY</name>
<evidence type="ECO:0000313" key="9">
    <source>
        <dbReference type="EMBL" id="QCB28149.1"/>
    </source>
</evidence>